<keyword evidence="1" id="KW-0472">Membrane</keyword>
<evidence type="ECO:0000256" key="1">
    <source>
        <dbReference type="SAM" id="Phobius"/>
    </source>
</evidence>
<keyword evidence="1" id="KW-1133">Transmembrane helix</keyword>
<protein>
    <submittedName>
        <fullName evidence="2">Uncharacterized protein MANES_08G136500</fullName>
    </submittedName>
</protein>
<sequence>MRTYVLTTYLLQFSLWRRWFIVKIRHGICFVYHVLSKLLDGRFLLFLAPCFGFALLYLQSLVFFL</sequence>
<reference evidence="2" key="1">
    <citation type="submission" date="2018-02" db="EMBL/GenBank/DDBJ databases">
        <title>Rhizophora mucronata_Transcriptome.</title>
        <authorList>
            <person name="Meera S.P."/>
            <person name="Sreeshan A."/>
            <person name="Augustine A."/>
        </authorList>
    </citation>
    <scope>NUCLEOTIDE SEQUENCE</scope>
    <source>
        <tissue evidence="2">Leaf</tissue>
    </source>
</reference>
<proteinExistence type="predicted"/>
<accession>A0A2P2MGW4</accession>
<evidence type="ECO:0000313" key="2">
    <source>
        <dbReference type="EMBL" id="MBX29473.1"/>
    </source>
</evidence>
<dbReference type="AlphaFoldDB" id="A0A2P2MGW4"/>
<name>A0A2P2MGW4_RHIMU</name>
<organism evidence="2">
    <name type="scientific">Rhizophora mucronata</name>
    <name type="common">Asiatic mangrove</name>
    <dbReference type="NCBI Taxonomy" id="61149"/>
    <lineage>
        <taxon>Eukaryota</taxon>
        <taxon>Viridiplantae</taxon>
        <taxon>Streptophyta</taxon>
        <taxon>Embryophyta</taxon>
        <taxon>Tracheophyta</taxon>
        <taxon>Spermatophyta</taxon>
        <taxon>Magnoliopsida</taxon>
        <taxon>eudicotyledons</taxon>
        <taxon>Gunneridae</taxon>
        <taxon>Pentapetalae</taxon>
        <taxon>rosids</taxon>
        <taxon>fabids</taxon>
        <taxon>Malpighiales</taxon>
        <taxon>Rhizophoraceae</taxon>
        <taxon>Rhizophora</taxon>
    </lineage>
</organism>
<keyword evidence="1" id="KW-0812">Transmembrane</keyword>
<dbReference type="EMBL" id="GGEC01048989">
    <property type="protein sequence ID" value="MBX29473.1"/>
    <property type="molecule type" value="Transcribed_RNA"/>
</dbReference>
<feature type="transmembrane region" description="Helical" evidence="1">
    <location>
        <begin position="43"/>
        <end position="64"/>
    </location>
</feature>